<evidence type="ECO:0000259" key="4">
    <source>
        <dbReference type="Pfam" id="PF13377"/>
    </source>
</evidence>
<reference evidence="5 6" key="1">
    <citation type="submission" date="2021-08" db="EMBL/GenBank/DDBJ databases">
        <title>The genome sequence of Chitinophaga sp. B61.</title>
        <authorList>
            <person name="Zhang X."/>
        </authorList>
    </citation>
    <scope>NUCLEOTIDE SEQUENCE [LARGE SCALE GENOMIC DNA]</scope>
    <source>
        <strain evidence="5 6">B61</strain>
    </source>
</reference>
<evidence type="ECO:0000313" key="6">
    <source>
        <dbReference type="Proteomes" id="UP000812961"/>
    </source>
</evidence>
<proteinExistence type="predicted"/>
<organism evidence="5 6">
    <name type="scientific">Chitinophaga rhizophila</name>
    <dbReference type="NCBI Taxonomy" id="2866212"/>
    <lineage>
        <taxon>Bacteria</taxon>
        <taxon>Pseudomonadati</taxon>
        <taxon>Bacteroidota</taxon>
        <taxon>Chitinophagia</taxon>
        <taxon>Chitinophagales</taxon>
        <taxon>Chitinophagaceae</taxon>
        <taxon>Chitinophaga</taxon>
    </lineage>
</organism>
<dbReference type="SUPFAM" id="SSF53822">
    <property type="entry name" value="Periplasmic binding protein-like I"/>
    <property type="match status" value="1"/>
</dbReference>
<gene>
    <name evidence="5" type="ORF">K1Y79_28520</name>
</gene>
<dbReference type="EMBL" id="JAICCF010000007">
    <property type="protein sequence ID" value="MBW8688314.1"/>
    <property type="molecule type" value="Genomic_DNA"/>
</dbReference>
<dbReference type="Proteomes" id="UP000812961">
    <property type="component" value="Unassembled WGS sequence"/>
</dbReference>
<evidence type="ECO:0000256" key="3">
    <source>
        <dbReference type="ARBA" id="ARBA00023163"/>
    </source>
</evidence>
<evidence type="ECO:0000313" key="5">
    <source>
        <dbReference type="EMBL" id="MBW8688314.1"/>
    </source>
</evidence>
<dbReference type="PANTHER" id="PTHR30146:SF109">
    <property type="entry name" value="HTH-TYPE TRANSCRIPTIONAL REGULATOR GALS"/>
    <property type="match status" value="1"/>
</dbReference>
<accession>A0ABS7GKQ7</accession>
<dbReference type="CDD" id="cd06267">
    <property type="entry name" value="PBP1_LacI_sugar_binding-like"/>
    <property type="match status" value="1"/>
</dbReference>
<evidence type="ECO:0000256" key="2">
    <source>
        <dbReference type="ARBA" id="ARBA00023125"/>
    </source>
</evidence>
<protein>
    <submittedName>
        <fullName evidence="5">Substrate-binding domain-containing protein</fullName>
    </submittedName>
</protein>
<dbReference type="Gene3D" id="3.40.50.2300">
    <property type="match status" value="2"/>
</dbReference>
<keyword evidence="3" id="KW-0804">Transcription</keyword>
<dbReference type="InterPro" id="IPR028082">
    <property type="entry name" value="Peripla_BP_I"/>
</dbReference>
<keyword evidence="1" id="KW-0805">Transcription regulation</keyword>
<sequence>MNTRLRRQGYLDALKKQGIPYNLDLMLSYDLTKEKVKIYMKNFVEQNNPPDALFALNHLTATTAMIVIRNKGLRIPGDNAIAGFLKDGSAGLEYPGLTSLAQPTAETGREAAEMRLLKIQASVKNDYSIRKAPSVQQPT</sequence>
<dbReference type="PANTHER" id="PTHR30146">
    <property type="entry name" value="LACI-RELATED TRANSCRIPTIONAL REPRESSOR"/>
    <property type="match status" value="1"/>
</dbReference>
<dbReference type="InterPro" id="IPR046335">
    <property type="entry name" value="LacI/GalR-like_sensor"/>
</dbReference>
<dbReference type="Pfam" id="PF13377">
    <property type="entry name" value="Peripla_BP_3"/>
    <property type="match status" value="1"/>
</dbReference>
<feature type="domain" description="Transcriptional regulator LacI/GalR-like sensor" evidence="4">
    <location>
        <begin position="3"/>
        <end position="120"/>
    </location>
</feature>
<evidence type="ECO:0000256" key="1">
    <source>
        <dbReference type="ARBA" id="ARBA00023015"/>
    </source>
</evidence>
<name>A0ABS7GKQ7_9BACT</name>
<keyword evidence="6" id="KW-1185">Reference proteome</keyword>
<keyword evidence="2" id="KW-0238">DNA-binding</keyword>
<dbReference type="RefSeq" id="WP_220253641.1">
    <property type="nucleotide sequence ID" value="NZ_JAICCF010000007.1"/>
</dbReference>
<comment type="caution">
    <text evidence="5">The sequence shown here is derived from an EMBL/GenBank/DDBJ whole genome shotgun (WGS) entry which is preliminary data.</text>
</comment>